<evidence type="ECO:0000256" key="3">
    <source>
        <dbReference type="ARBA" id="ARBA00022640"/>
    </source>
</evidence>
<keyword evidence="5" id="KW-0809">Transit peptide</keyword>
<evidence type="ECO:0000256" key="1">
    <source>
        <dbReference type="ARBA" id="ARBA00004508"/>
    </source>
</evidence>
<dbReference type="RefSeq" id="XP_039124923.1">
    <property type="nucleotide sequence ID" value="XM_039268989.1"/>
</dbReference>
<gene>
    <name evidence="13" type="primary">LOC120261201</name>
</gene>
<keyword evidence="12" id="KW-1185">Reference proteome</keyword>
<evidence type="ECO:0000256" key="8">
    <source>
        <dbReference type="ARBA" id="ARBA00024302"/>
    </source>
</evidence>
<evidence type="ECO:0000256" key="5">
    <source>
        <dbReference type="ARBA" id="ARBA00022946"/>
    </source>
</evidence>
<accession>A0AB40BEA5</accession>
<dbReference type="InterPro" id="IPR050382">
    <property type="entry name" value="MFS_Na/Anion_cotransporter"/>
</dbReference>
<dbReference type="InterPro" id="IPR011701">
    <property type="entry name" value="MFS"/>
</dbReference>
<sequence>MAAGGLISSRNFGSVLPSGRKYQLERITGHGSKTCSAYTGRRFTLARDFNNSSLSRVNLSQLKMRTLCQVHVTCVLNKTIRMQKVPFLGEVGYALSNSLMKNCNIKQRFSGRSKCFLSSDASFSSLNLEKLDKLGVSDGKSRQYEHRLAIRSRADYKSGEYDITGQPMDSLESVDVPNDAIVLEADAKSISPWWEQFPKRWLIVLLCFTAFLLCNMDRVNMSIAILPMSSEFNWSPATVGLIQSSFFWGYLLTQIVGGIWADRIGGKLVLGFGVVWWSVATVLTPLAARIGLPFLLIMRAFMGIGEGVAMPAMNNILSKWVPVSERSRSLAFVYSGMYLGSVTGLAFSPLLIHKYGWPSVFYAFGSLGSVWFALWQRKAHSSPKEDPELSKNERNLILGGNVSKDPVSSIPWRLILSKAPVWALIISHFCHNWGTFILLTWMPTYYNQVLKFNLTESGLFCVLPWLTMAVFANIGGWIADTLVGKGLSITTVRKIMQSIGFLGPAFFLTQLSHVRTPALAVLCMACSQGSDAFSQSGLYSNHQDIGPRYAGVLLGLSNTAGVLAGVFGTAATGYILQKGSWDDVFKVSVALYIIGTLVWNFFSTGEKIFD</sequence>
<feature type="domain" description="Major facilitator superfamily (MFS) profile" evidence="11">
    <location>
        <begin position="203"/>
        <end position="607"/>
    </location>
</feature>
<comment type="similarity">
    <text evidence="9">Belongs to the major facilitator superfamily. Sodium/anion cotransporter (TC 2.A.1.14) family.</text>
</comment>
<evidence type="ECO:0000256" key="7">
    <source>
        <dbReference type="ARBA" id="ARBA00023136"/>
    </source>
</evidence>
<evidence type="ECO:0000313" key="13">
    <source>
        <dbReference type="RefSeq" id="XP_039124923.1"/>
    </source>
</evidence>
<dbReference type="SUPFAM" id="SSF103473">
    <property type="entry name" value="MFS general substrate transporter"/>
    <property type="match status" value="1"/>
</dbReference>
<keyword evidence="7 10" id="KW-0472">Membrane</keyword>
<dbReference type="CDD" id="cd17380">
    <property type="entry name" value="MFS_SLC17A9_like"/>
    <property type="match status" value="1"/>
</dbReference>
<proteinExistence type="inferred from homology"/>
<dbReference type="PANTHER" id="PTHR11662">
    <property type="entry name" value="SOLUTE CARRIER FAMILY 17"/>
    <property type="match status" value="1"/>
</dbReference>
<comment type="subcellular location">
    <subcellularLocation>
        <location evidence="1">Plastid</location>
        <location evidence="1">Chloroplast membrane</location>
        <topology evidence="1">Multi-pass membrane protein</topology>
    </subcellularLocation>
</comment>
<feature type="transmembrane region" description="Helical" evidence="10">
    <location>
        <begin position="241"/>
        <end position="261"/>
    </location>
</feature>
<feature type="transmembrane region" description="Helical" evidence="10">
    <location>
        <begin position="421"/>
        <end position="442"/>
    </location>
</feature>
<feature type="transmembrane region" description="Helical" evidence="10">
    <location>
        <begin position="583"/>
        <end position="602"/>
    </location>
</feature>
<name>A0AB40BEA5_DIOCR</name>
<dbReference type="GO" id="GO:0031969">
    <property type="term" value="C:chloroplast membrane"/>
    <property type="evidence" value="ECO:0007669"/>
    <property type="project" value="UniProtKB-SubCell"/>
</dbReference>
<evidence type="ECO:0000256" key="9">
    <source>
        <dbReference type="ARBA" id="ARBA00024362"/>
    </source>
</evidence>
<dbReference type="GeneID" id="120261201"/>
<protein>
    <submittedName>
        <fullName evidence="13">LOW QUALITY PROTEIN: ascorbate transporter, chloroplastic-like</fullName>
    </submittedName>
</protein>
<dbReference type="InterPro" id="IPR020846">
    <property type="entry name" value="MFS_dom"/>
</dbReference>
<dbReference type="FunFam" id="1.20.1250.20:FF:000086">
    <property type="entry name" value="ascorbate transporter, chloroplastic isoform X2"/>
    <property type="match status" value="1"/>
</dbReference>
<feature type="transmembrane region" description="Helical" evidence="10">
    <location>
        <begin position="549"/>
        <end position="576"/>
    </location>
</feature>
<keyword evidence="2" id="KW-0150">Chloroplast</keyword>
<reference evidence="12" key="1">
    <citation type="submission" date="2025-05" db="UniProtKB">
        <authorList>
            <consortium name="RefSeq"/>
        </authorList>
    </citation>
    <scope>NUCLEOTIDE SEQUENCE [LARGE SCALE GENOMIC DNA]</scope>
</reference>
<evidence type="ECO:0000259" key="11">
    <source>
        <dbReference type="PROSITE" id="PS50850"/>
    </source>
</evidence>
<feature type="transmembrane region" description="Helical" evidence="10">
    <location>
        <begin position="329"/>
        <end position="351"/>
    </location>
</feature>
<comment type="function">
    <text evidence="8">Probable anion transporter.</text>
</comment>
<dbReference type="Pfam" id="PF07690">
    <property type="entry name" value="MFS_1"/>
    <property type="match status" value="1"/>
</dbReference>
<evidence type="ECO:0000256" key="4">
    <source>
        <dbReference type="ARBA" id="ARBA00022692"/>
    </source>
</evidence>
<dbReference type="AlphaFoldDB" id="A0AB40BEA5"/>
<feature type="transmembrane region" description="Helical" evidence="10">
    <location>
        <begin position="201"/>
        <end position="221"/>
    </location>
</feature>
<dbReference type="InterPro" id="IPR036259">
    <property type="entry name" value="MFS_trans_sf"/>
</dbReference>
<evidence type="ECO:0000256" key="6">
    <source>
        <dbReference type="ARBA" id="ARBA00022989"/>
    </source>
</evidence>
<feature type="transmembrane region" description="Helical" evidence="10">
    <location>
        <begin position="294"/>
        <end position="317"/>
    </location>
</feature>
<keyword evidence="3" id="KW-0934">Plastid</keyword>
<keyword evidence="4 10" id="KW-0812">Transmembrane</keyword>
<keyword evidence="6 10" id="KW-1133">Transmembrane helix</keyword>
<reference evidence="13" key="2">
    <citation type="submission" date="2025-08" db="UniProtKB">
        <authorList>
            <consortium name="RefSeq"/>
        </authorList>
    </citation>
    <scope>IDENTIFICATION</scope>
</reference>
<dbReference type="FunFam" id="1.20.1250.20:FF:000058">
    <property type="entry name" value="ascorbate transporter, chloroplastic isoform X1"/>
    <property type="match status" value="1"/>
</dbReference>
<feature type="transmembrane region" description="Helical" evidence="10">
    <location>
        <begin position="462"/>
        <end position="483"/>
    </location>
</feature>
<dbReference type="PANTHER" id="PTHR11662:SF255">
    <property type="entry name" value="ASCORBATE TRANSPORTER, CHLOROPLASTIC"/>
    <property type="match status" value="1"/>
</dbReference>
<feature type="transmembrane region" description="Helical" evidence="10">
    <location>
        <begin position="357"/>
        <end position="375"/>
    </location>
</feature>
<feature type="transmembrane region" description="Helical" evidence="10">
    <location>
        <begin position="268"/>
        <end position="288"/>
    </location>
</feature>
<dbReference type="InterPro" id="IPR044777">
    <property type="entry name" value="SLC17A9-like"/>
</dbReference>
<dbReference type="PROSITE" id="PS50850">
    <property type="entry name" value="MFS"/>
    <property type="match status" value="1"/>
</dbReference>
<dbReference type="Gene3D" id="1.20.1250.20">
    <property type="entry name" value="MFS general substrate transporter like domains"/>
    <property type="match status" value="2"/>
</dbReference>
<evidence type="ECO:0000256" key="10">
    <source>
        <dbReference type="SAM" id="Phobius"/>
    </source>
</evidence>
<dbReference type="GO" id="GO:0005315">
    <property type="term" value="F:phosphate transmembrane transporter activity"/>
    <property type="evidence" value="ECO:0007669"/>
    <property type="project" value="UniProtKB-ARBA"/>
</dbReference>
<dbReference type="Proteomes" id="UP001515500">
    <property type="component" value="Chromosome 1"/>
</dbReference>
<evidence type="ECO:0000313" key="12">
    <source>
        <dbReference type="Proteomes" id="UP001515500"/>
    </source>
</evidence>
<organism evidence="12 13">
    <name type="scientific">Dioscorea cayennensis subsp. rotundata</name>
    <name type="common">White Guinea yam</name>
    <name type="synonym">Dioscorea rotundata</name>
    <dbReference type="NCBI Taxonomy" id="55577"/>
    <lineage>
        <taxon>Eukaryota</taxon>
        <taxon>Viridiplantae</taxon>
        <taxon>Streptophyta</taxon>
        <taxon>Embryophyta</taxon>
        <taxon>Tracheophyta</taxon>
        <taxon>Spermatophyta</taxon>
        <taxon>Magnoliopsida</taxon>
        <taxon>Liliopsida</taxon>
        <taxon>Dioscoreales</taxon>
        <taxon>Dioscoreaceae</taxon>
        <taxon>Dioscorea</taxon>
    </lineage>
</organism>
<evidence type="ECO:0000256" key="2">
    <source>
        <dbReference type="ARBA" id="ARBA00022528"/>
    </source>
</evidence>